<keyword evidence="1" id="KW-1133">Transmembrane helix</keyword>
<dbReference type="AlphaFoldDB" id="A0A2U2J409"/>
<reference evidence="2 3" key="1">
    <citation type="submission" date="2018-05" db="EMBL/GenBank/DDBJ databases">
        <title>Genome of Sphingosinicella humi QZX222.</title>
        <authorList>
            <person name="Qiao Z."/>
            <person name="Wang G."/>
        </authorList>
    </citation>
    <scope>NUCLEOTIDE SEQUENCE [LARGE SCALE GENOMIC DNA]</scope>
    <source>
        <strain evidence="2 3">QZX222</strain>
    </source>
</reference>
<sequence>MSLADLPPVLEMIIWGAIATAAMTGLMQGAQGLGLSRLSIPFMVGAIFSGDRRVATVVGFAVYFIGGWIFAFVYFLILASLDLLNWWAGGLVGLLHGLLLLVAALPLFPLIHPRMTSDFDAPVARPVLEPPGFLGLHYGGGTPATMLLAQGVYGVLIGGLHQVSRLL</sequence>
<comment type="caution">
    <text evidence="2">The sequence shown here is derived from an EMBL/GenBank/DDBJ whole genome shotgun (WGS) entry which is preliminary data.</text>
</comment>
<keyword evidence="1" id="KW-0812">Transmembrane</keyword>
<dbReference type="RefSeq" id="WP_109271196.1">
    <property type="nucleotide sequence ID" value="NZ_QFFF01000001.1"/>
</dbReference>
<proteinExistence type="predicted"/>
<dbReference type="EMBL" id="QFFF01000001">
    <property type="protein sequence ID" value="PWG03058.1"/>
    <property type="molecule type" value="Genomic_DNA"/>
</dbReference>
<gene>
    <name evidence="2" type="ORF">DF286_09385</name>
</gene>
<keyword evidence="1" id="KW-0472">Membrane</keyword>
<evidence type="ECO:0000313" key="3">
    <source>
        <dbReference type="Proteomes" id="UP000245916"/>
    </source>
</evidence>
<dbReference type="OrthoDB" id="161967at2"/>
<dbReference type="Proteomes" id="UP000245916">
    <property type="component" value="Unassembled WGS sequence"/>
</dbReference>
<feature type="transmembrane region" description="Helical" evidence="1">
    <location>
        <begin position="12"/>
        <end position="33"/>
    </location>
</feature>
<name>A0A2U2J409_9SPHN</name>
<keyword evidence="3" id="KW-1185">Reference proteome</keyword>
<feature type="transmembrane region" description="Helical" evidence="1">
    <location>
        <begin position="86"/>
        <end position="108"/>
    </location>
</feature>
<feature type="transmembrane region" description="Helical" evidence="1">
    <location>
        <begin position="54"/>
        <end position="80"/>
    </location>
</feature>
<accession>A0A2U2J409</accession>
<protein>
    <submittedName>
        <fullName evidence="2">Uncharacterized protein</fullName>
    </submittedName>
</protein>
<organism evidence="2 3">
    <name type="scientific">Allosphingosinicella humi</name>
    <dbReference type="NCBI Taxonomy" id="2068657"/>
    <lineage>
        <taxon>Bacteria</taxon>
        <taxon>Pseudomonadati</taxon>
        <taxon>Pseudomonadota</taxon>
        <taxon>Alphaproteobacteria</taxon>
        <taxon>Sphingomonadales</taxon>
        <taxon>Sphingomonadaceae</taxon>
        <taxon>Allosphingosinicella</taxon>
    </lineage>
</organism>
<evidence type="ECO:0000313" key="2">
    <source>
        <dbReference type="EMBL" id="PWG03058.1"/>
    </source>
</evidence>
<evidence type="ECO:0000256" key="1">
    <source>
        <dbReference type="SAM" id="Phobius"/>
    </source>
</evidence>